<feature type="compositionally biased region" description="Basic residues" evidence="1">
    <location>
        <begin position="78"/>
        <end position="88"/>
    </location>
</feature>
<evidence type="ECO:0000256" key="1">
    <source>
        <dbReference type="SAM" id="MobiDB-lite"/>
    </source>
</evidence>
<dbReference type="Proteomes" id="UP000294200">
    <property type="component" value="Unassembled WGS sequence"/>
</dbReference>
<gene>
    <name evidence="2" type="ORF">BZM27_37965</name>
</gene>
<comment type="caution">
    <text evidence="2">The sequence shown here is derived from an EMBL/GenBank/DDBJ whole genome shotgun (WGS) entry which is preliminary data.</text>
</comment>
<organism evidence="2 3">
    <name type="scientific">Paraburkholderia steynii</name>
    <dbReference type="NCBI Taxonomy" id="1245441"/>
    <lineage>
        <taxon>Bacteria</taxon>
        <taxon>Pseudomonadati</taxon>
        <taxon>Pseudomonadota</taxon>
        <taxon>Betaproteobacteria</taxon>
        <taxon>Burkholderiales</taxon>
        <taxon>Burkholderiaceae</taxon>
        <taxon>Paraburkholderia</taxon>
    </lineage>
</organism>
<dbReference type="AlphaFoldDB" id="A0A4R0X7I7"/>
<name>A0A4R0X7I7_9BURK</name>
<feature type="region of interest" description="Disordered" evidence="1">
    <location>
        <begin position="43"/>
        <end position="88"/>
    </location>
</feature>
<protein>
    <submittedName>
        <fullName evidence="2">Uncharacterized protein</fullName>
    </submittedName>
</protein>
<dbReference type="EMBL" id="MWML01000215">
    <property type="protein sequence ID" value="TCG04832.1"/>
    <property type="molecule type" value="Genomic_DNA"/>
</dbReference>
<evidence type="ECO:0000313" key="3">
    <source>
        <dbReference type="Proteomes" id="UP000294200"/>
    </source>
</evidence>
<sequence>MVSACLGANKISDTLLVVFDREHVIAPTFHDLLGDRRLASDRVDCDHSSPSANMGSSALIASISRRRASSPSPPRTPTKMRRLQATRG</sequence>
<evidence type="ECO:0000313" key="2">
    <source>
        <dbReference type="EMBL" id="TCG04832.1"/>
    </source>
</evidence>
<reference evidence="2 3" key="1">
    <citation type="submission" date="2017-02" db="EMBL/GenBank/DDBJ databases">
        <title>Paraburkholderia sophoroidis sp. nov. and Paraburkholderia steynii sp. nov. rhizobial symbionts of the fynbos legume Hypocalyptus sophoroides.</title>
        <authorList>
            <person name="Steenkamp E.T."/>
            <person name="Beukes C.W."/>
            <person name="Van Zyl E."/>
            <person name="Avontuur J."/>
            <person name="Chan W.Y."/>
            <person name="Hassen A."/>
            <person name="Palmer M."/>
            <person name="Mthombeni L."/>
            <person name="Phalane F."/>
            <person name="Sereme K."/>
            <person name="Venter S.N."/>
        </authorList>
    </citation>
    <scope>NUCLEOTIDE SEQUENCE [LARGE SCALE GENOMIC DNA]</scope>
    <source>
        <strain evidence="2 3">HC1.1ba</strain>
    </source>
</reference>
<keyword evidence="3" id="KW-1185">Reference proteome</keyword>
<proteinExistence type="predicted"/>
<accession>A0A4R0X7I7</accession>